<reference evidence="4" key="1">
    <citation type="submission" date="2016-10" db="EMBL/GenBank/DDBJ databases">
        <title>The assassin bug Pristhesancus plagipennis produces two different types of venom.</title>
        <authorList>
            <person name="Walker A.A."/>
            <person name="Herzig V."/>
            <person name="Jin J."/>
            <person name="Fry B.G."/>
            <person name="King G.F."/>
        </authorList>
    </citation>
    <scope>NUCLEOTIDE SEQUENCE</scope>
    <source>
        <tissue evidence="4">Venom/labial glands</tissue>
    </source>
</reference>
<dbReference type="GO" id="GO:0016671">
    <property type="term" value="F:oxidoreductase activity, acting on a sulfur group of donors, disulfide as acceptor"/>
    <property type="evidence" value="ECO:0007669"/>
    <property type="project" value="InterPro"/>
</dbReference>
<feature type="chain" id="PRO_5014596799" evidence="3">
    <location>
        <begin position="20"/>
        <end position="236"/>
    </location>
</feature>
<evidence type="ECO:0000256" key="3">
    <source>
        <dbReference type="SAM" id="SignalP"/>
    </source>
</evidence>
<accession>A0A2K8JSD8</accession>
<evidence type="ECO:0000313" key="4">
    <source>
        <dbReference type="EMBL" id="ATU82950.1"/>
    </source>
</evidence>
<dbReference type="EMBL" id="KY031199">
    <property type="protein sequence ID" value="ATU82950.1"/>
    <property type="molecule type" value="mRNA"/>
</dbReference>
<keyword evidence="3" id="KW-0732">Signal</keyword>
<comment type="similarity">
    <text evidence="1">Belongs to the GILT family.</text>
</comment>
<keyword evidence="2" id="KW-0325">Glycoprotein</keyword>
<dbReference type="PANTHER" id="PTHR13234">
    <property type="entry name" value="GAMMA-INTERFERON INDUCIBLE LYSOSOMAL THIOL REDUCTASE GILT"/>
    <property type="match status" value="1"/>
</dbReference>
<proteinExistence type="evidence at transcript level"/>
<evidence type="ECO:0000256" key="1">
    <source>
        <dbReference type="ARBA" id="ARBA00005679"/>
    </source>
</evidence>
<protein>
    <submittedName>
        <fullName evidence="4">Secreted Thiol reductase-like protein</fullName>
    </submittedName>
</protein>
<dbReference type="Pfam" id="PF03227">
    <property type="entry name" value="GILT"/>
    <property type="match status" value="1"/>
</dbReference>
<dbReference type="AlphaFoldDB" id="A0A2K8JSD8"/>
<sequence>MSPIAYMLFILATATTILAQNHKMTPVTVYYESLCPDSIKFITMQLFPAWETELKSYMNLTLVPFGKANYTQTGDNYTLNCHHGVKECVGNKVQACALKKIMDMDMKVKFINCVMTETRDSKPEEYPTKKCANDLKLAADLITQIESCATSAEGDGFFVEMGEMTNKYQNPLTSVPTVSINNDHNTDNKAATSNFQKTLCSHITDPKPAICTKNGGSSITPAILLVPLSYLFTLKF</sequence>
<feature type="signal peptide" evidence="3">
    <location>
        <begin position="1"/>
        <end position="19"/>
    </location>
</feature>
<dbReference type="PANTHER" id="PTHR13234:SF69">
    <property type="entry name" value="GILT-LIKE PROTEIN 1"/>
    <property type="match status" value="1"/>
</dbReference>
<organism evidence="4">
    <name type="scientific">Pristhesancus plagipennis</name>
    <name type="common">Common assassin bug</name>
    <dbReference type="NCBI Taxonomy" id="1955184"/>
    <lineage>
        <taxon>Eukaryota</taxon>
        <taxon>Metazoa</taxon>
        <taxon>Ecdysozoa</taxon>
        <taxon>Arthropoda</taxon>
        <taxon>Hexapoda</taxon>
        <taxon>Insecta</taxon>
        <taxon>Pterygota</taxon>
        <taxon>Neoptera</taxon>
        <taxon>Paraneoptera</taxon>
        <taxon>Hemiptera</taxon>
        <taxon>Heteroptera</taxon>
        <taxon>Panheteroptera</taxon>
        <taxon>Cimicomorpha</taxon>
        <taxon>Reduviidae</taxon>
        <taxon>Harpactorinae</taxon>
        <taxon>Harpactorini</taxon>
        <taxon>Pristhesancus</taxon>
    </lineage>
</organism>
<dbReference type="InterPro" id="IPR004911">
    <property type="entry name" value="Interferon-induced_GILT"/>
</dbReference>
<evidence type="ECO:0000256" key="2">
    <source>
        <dbReference type="ARBA" id="ARBA00023180"/>
    </source>
</evidence>
<name>A0A2K8JSD8_PRIPG</name>